<accession>A0A8T0JZC9</accession>
<dbReference type="InterPro" id="IPR003149">
    <property type="entry name" value="Fe_hydrogenase_ssu"/>
</dbReference>
<dbReference type="InterPro" id="IPR036991">
    <property type="entry name" value="Fe_hydrogenase_ssu_sf"/>
</dbReference>
<dbReference type="EMBL" id="JABFOF010000007">
    <property type="protein sequence ID" value="KAG2390138.1"/>
    <property type="molecule type" value="Genomic_DNA"/>
</dbReference>
<dbReference type="InterPro" id="IPR009016">
    <property type="entry name" value="Fe_hydrogenase"/>
</dbReference>
<dbReference type="Gene3D" id="4.10.260.20">
    <property type="entry name" value="Iron hydrogenase, small subunit"/>
    <property type="match status" value="1"/>
</dbReference>
<comment type="caution">
    <text evidence="4">The sequence shown here is derived from an EMBL/GenBank/DDBJ whole genome shotgun (WGS) entry which is preliminary data.</text>
</comment>
<name>A0A8T0JZC9_PHAAN</name>
<comment type="similarity">
    <text evidence="1">Belongs to the NARF family.</text>
</comment>
<feature type="domain" description="Iron hydrogenase large subunit C-terminal" evidence="3">
    <location>
        <begin position="4"/>
        <end position="63"/>
    </location>
</feature>
<dbReference type="PANTHER" id="PTHR11615">
    <property type="entry name" value="NITRATE, FORMATE, IRON DEHYDROGENASE"/>
    <property type="match status" value="1"/>
</dbReference>
<feature type="domain" description="Iron hydrogenase small subunit" evidence="2">
    <location>
        <begin position="64"/>
        <end position="98"/>
    </location>
</feature>
<dbReference type="Proteomes" id="UP000743370">
    <property type="component" value="Unassembled WGS sequence"/>
</dbReference>
<protein>
    <submittedName>
        <fullName evidence="4">Protein NAR1-like protein</fullName>
    </submittedName>
</protein>
<dbReference type="Pfam" id="PF02906">
    <property type="entry name" value="Fe_hyd_lg_C"/>
    <property type="match status" value="1"/>
</dbReference>
<evidence type="ECO:0000256" key="1">
    <source>
        <dbReference type="ARBA" id="ARBA00006596"/>
    </source>
</evidence>
<proteinExistence type="inferred from homology"/>
<dbReference type="InterPro" id="IPR004108">
    <property type="entry name" value="Fe_hydrogenase_lsu_C"/>
</dbReference>
<evidence type="ECO:0000259" key="3">
    <source>
        <dbReference type="Pfam" id="PF02906"/>
    </source>
</evidence>
<evidence type="ECO:0000313" key="4">
    <source>
        <dbReference type="EMBL" id="KAG2390138.1"/>
    </source>
</evidence>
<reference evidence="4 5" key="1">
    <citation type="submission" date="2020-05" db="EMBL/GenBank/DDBJ databases">
        <title>Vigna angularis (adzuki bean) Var. LongXiaoDou No. 4 denovo assembly.</title>
        <authorList>
            <person name="Xiang H."/>
        </authorList>
    </citation>
    <scope>NUCLEOTIDE SEQUENCE [LARGE SCALE GENOMIC DNA]</scope>
    <source>
        <tissue evidence="4">Leaf</tissue>
    </source>
</reference>
<dbReference type="InterPro" id="IPR050340">
    <property type="entry name" value="Cytosolic_Fe-S_CAF"/>
</dbReference>
<dbReference type="AlphaFoldDB" id="A0A8T0JZC9"/>
<dbReference type="Gene3D" id="3.40.950.10">
    <property type="entry name" value="Fe-only Hydrogenase (Larger Subunit), Chain L, domain 3"/>
    <property type="match status" value="1"/>
</dbReference>
<evidence type="ECO:0000259" key="2">
    <source>
        <dbReference type="Pfam" id="PF02256"/>
    </source>
</evidence>
<evidence type="ECO:0000313" key="5">
    <source>
        <dbReference type="Proteomes" id="UP000743370"/>
    </source>
</evidence>
<organism evidence="4 5">
    <name type="scientific">Phaseolus angularis</name>
    <name type="common">Azuki bean</name>
    <name type="synonym">Vigna angularis</name>
    <dbReference type="NCBI Taxonomy" id="3914"/>
    <lineage>
        <taxon>Eukaryota</taxon>
        <taxon>Viridiplantae</taxon>
        <taxon>Streptophyta</taxon>
        <taxon>Embryophyta</taxon>
        <taxon>Tracheophyta</taxon>
        <taxon>Spermatophyta</taxon>
        <taxon>Magnoliopsida</taxon>
        <taxon>eudicotyledons</taxon>
        <taxon>Gunneridae</taxon>
        <taxon>Pentapetalae</taxon>
        <taxon>rosids</taxon>
        <taxon>fabids</taxon>
        <taxon>Fabales</taxon>
        <taxon>Fabaceae</taxon>
        <taxon>Papilionoideae</taxon>
        <taxon>50 kb inversion clade</taxon>
        <taxon>NPAAA clade</taxon>
        <taxon>indigoferoid/millettioid clade</taxon>
        <taxon>Phaseoleae</taxon>
        <taxon>Vigna</taxon>
    </lineage>
</organism>
<dbReference type="Pfam" id="PF02256">
    <property type="entry name" value="Fe_hyd_SSU"/>
    <property type="match status" value="1"/>
</dbReference>
<sequence length="109" mass="12786">MNDSLTFRHIKNSDFQEVTLEVEGKTVLKFAMCYGFRNLQNIVRKLETGKCDYHFLEIMACPSASPFDNPIIKGLYDKWLEQPGFVKARRYMHTQYHPVEKSITSQLHN</sequence>
<dbReference type="SUPFAM" id="SSF53920">
    <property type="entry name" value="Fe-only hydrogenase"/>
    <property type="match status" value="1"/>
</dbReference>
<gene>
    <name evidence="4" type="ORF">HKW66_Vig0224560</name>
</gene>